<evidence type="ECO:0000256" key="2">
    <source>
        <dbReference type="SAM" id="SignalP"/>
    </source>
</evidence>
<evidence type="ECO:0000313" key="5">
    <source>
        <dbReference type="Proteomes" id="UP000245168"/>
    </source>
</evidence>
<dbReference type="AlphaFoldDB" id="A0A2U2BW13"/>
<evidence type="ECO:0000259" key="3">
    <source>
        <dbReference type="Pfam" id="PF13505"/>
    </source>
</evidence>
<dbReference type="EMBL" id="QEXV01000001">
    <property type="protein sequence ID" value="PWE18203.1"/>
    <property type="molecule type" value="Genomic_DNA"/>
</dbReference>
<evidence type="ECO:0000313" key="4">
    <source>
        <dbReference type="EMBL" id="PWE18203.1"/>
    </source>
</evidence>
<dbReference type="SUPFAM" id="SSF56925">
    <property type="entry name" value="OMPA-like"/>
    <property type="match status" value="1"/>
</dbReference>
<dbReference type="Gene3D" id="2.40.160.20">
    <property type="match status" value="1"/>
</dbReference>
<proteinExistence type="predicted"/>
<dbReference type="Proteomes" id="UP000245168">
    <property type="component" value="Unassembled WGS sequence"/>
</dbReference>
<comment type="caution">
    <text evidence="4">The sequence shown here is derived from an EMBL/GenBank/DDBJ whole genome shotgun (WGS) entry which is preliminary data.</text>
</comment>
<dbReference type="Pfam" id="PF13505">
    <property type="entry name" value="OMP_b-brl"/>
    <property type="match status" value="1"/>
</dbReference>
<evidence type="ECO:0000256" key="1">
    <source>
        <dbReference type="ARBA" id="ARBA00022729"/>
    </source>
</evidence>
<keyword evidence="1 2" id="KW-0732">Signal</keyword>
<protein>
    <recommendedName>
        <fullName evidence="3">Outer membrane protein beta-barrel domain-containing protein</fullName>
    </recommendedName>
</protein>
<organism evidence="4 5">
    <name type="scientific">Marinicauda salina</name>
    <dbReference type="NCBI Taxonomy" id="2135793"/>
    <lineage>
        <taxon>Bacteria</taxon>
        <taxon>Pseudomonadati</taxon>
        <taxon>Pseudomonadota</taxon>
        <taxon>Alphaproteobacteria</taxon>
        <taxon>Maricaulales</taxon>
        <taxon>Maricaulaceae</taxon>
        <taxon>Marinicauda</taxon>
    </lineage>
</organism>
<dbReference type="OrthoDB" id="7173051at2"/>
<gene>
    <name evidence="4" type="ORF">DDZ18_00920</name>
</gene>
<dbReference type="InterPro" id="IPR027385">
    <property type="entry name" value="Beta-barrel_OMP"/>
</dbReference>
<dbReference type="RefSeq" id="WP_109251477.1">
    <property type="nucleotide sequence ID" value="NZ_QEXV01000001.1"/>
</dbReference>
<keyword evidence="5" id="KW-1185">Reference proteome</keyword>
<name>A0A2U2BW13_9PROT</name>
<feature type="chain" id="PRO_5015476982" description="Outer membrane protein beta-barrel domain-containing protein" evidence="2">
    <location>
        <begin position="26"/>
        <end position="196"/>
    </location>
</feature>
<accession>A0A2U2BW13</accession>
<feature type="signal peptide" evidence="2">
    <location>
        <begin position="1"/>
        <end position="25"/>
    </location>
</feature>
<sequence length="196" mass="20666">MGLASKALVISTASMVTLLGAAAAAQDARPNGRAYVGLGYSWANVDDDSFDSLGLDVDYSFDTISGVAGYTLPPYLGFEAEFAAGLDGDQQTVSGTTGTADLNYLVAGYVVGRLPVHWNPANALFARVGAYTAEAEFTFDNGVTSLSDDASDSGLTVGVGGEFLFHQWNGARFDITYYDGDDIAAYSVGVKYIRRF</sequence>
<feature type="domain" description="Outer membrane protein beta-barrel" evidence="3">
    <location>
        <begin position="16"/>
        <end position="192"/>
    </location>
</feature>
<reference evidence="5" key="1">
    <citation type="submission" date="2018-05" db="EMBL/GenBank/DDBJ databases">
        <authorList>
            <person name="Liu B.-T."/>
        </authorList>
    </citation>
    <scope>NUCLEOTIDE SEQUENCE [LARGE SCALE GENOMIC DNA]</scope>
    <source>
        <strain evidence="5">WD6-1</strain>
    </source>
</reference>
<dbReference type="InterPro" id="IPR011250">
    <property type="entry name" value="OMP/PagP_B-barrel"/>
</dbReference>